<comment type="caution">
    <text evidence="6">The sequence shown here is derived from an EMBL/GenBank/DDBJ whole genome shotgun (WGS) entry which is preliminary data.</text>
</comment>
<dbReference type="eggNOG" id="COG3525">
    <property type="taxonomic scope" value="Bacteria"/>
</dbReference>
<keyword evidence="7" id="KW-1185">Reference proteome</keyword>
<dbReference type="Gene3D" id="3.20.20.80">
    <property type="entry name" value="Glycosidases"/>
    <property type="match status" value="1"/>
</dbReference>
<feature type="active site" description="Proton donor" evidence="3">
    <location>
        <position position="335"/>
    </location>
</feature>
<sequence>MHRQENKESASINESVLILEEGDELYSHSKSRSASVWKNWLMMFVLMMFVVASMMLNKSNVVQAEEESEITVNPKPQHLQVTGNGFPLTPVVGIVVGDDTDEKALQHLKKTLKNNDVKRIVIKEHIGDKPHTPTTIFLGGPSENENSSQILKNLDMKQPTTIKDDGYVLATNADKKLMVLAGKDKTGTYYATQTFEQLIQERPGRNWVPSVAIIDWPEMPLRGSIEGFYGPPWSHEDRLSQIEFYGDNKLNSYIYAPKDDPYHREDWREPYPEEKLKELQELVDQSKENHVDFTFSLSPGNTVCYSGDEDFELLMNKMETVWDLGVRSYAIFLDDISYELHCDQDKEMFGDDPNPTAAAQAYLLNRFEEAFIDTHEGANALITVPTDYAGTHTNTYRERFAALTNEDIVVMWTGPNVVSESITSEGASQVSEIFGHELLLWDNYPVNDFDRNRLFLGPLVNRDSDLTENGVTGLIANPMNEAEASKIPLYTIADYTWNPYHYDPETSWENSVQDFGGDAAAYVKTFAENAYSSRLSDKESLTIKPLIKRFWDVYESDGDISKVASTLIHEFQKLQTTPENLRNHLNNQQFLGEISPYLDKLALYGEAGVEAVHLLLNEREGNEEEAAKHREKLQSLLDRLEEIPQKMGEFVFDPFLIQALYGEYVLSRPLDGVNQSRGANQLIQYTPEHGDTTGTNIYGYEVTVVDGEVVKRGGNNSDIPDNGYVLSIHGSDWLRENALMGAEVEIKDDRVMITIPK</sequence>
<accession>A0A024Q8I7</accession>
<dbReference type="SUPFAM" id="SSF140657">
    <property type="entry name" value="Hyaluronidase post-catalytic domain-like"/>
    <property type="match status" value="1"/>
</dbReference>
<dbReference type="SUPFAM" id="SSF51445">
    <property type="entry name" value="(Trans)glycosidases"/>
    <property type="match status" value="1"/>
</dbReference>
<evidence type="ECO:0000313" key="7">
    <source>
        <dbReference type="Proteomes" id="UP000028875"/>
    </source>
</evidence>
<dbReference type="OrthoDB" id="9760892at2"/>
<evidence type="ECO:0000259" key="5">
    <source>
        <dbReference type="PROSITE" id="PS52009"/>
    </source>
</evidence>
<evidence type="ECO:0000313" key="6">
    <source>
        <dbReference type="EMBL" id="CDQ38587.1"/>
    </source>
</evidence>
<evidence type="ECO:0000256" key="4">
    <source>
        <dbReference type="SAM" id="Phobius"/>
    </source>
</evidence>
<comment type="similarity">
    <text evidence="3">Belongs to the glycosyl hydrolase 84 family.</text>
</comment>
<dbReference type="Pfam" id="PF02838">
    <property type="entry name" value="Glyco_hydro_20b"/>
    <property type="match status" value="1"/>
</dbReference>
<dbReference type="InterPro" id="IPR049019">
    <property type="entry name" value="NagJ-like_helical"/>
</dbReference>
<dbReference type="GO" id="GO:1901135">
    <property type="term" value="P:carbohydrate derivative metabolic process"/>
    <property type="evidence" value="ECO:0007669"/>
    <property type="project" value="UniProtKB-ARBA"/>
</dbReference>
<feature type="domain" description="GH84" evidence="5">
    <location>
        <begin position="220"/>
        <end position="500"/>
    </location>
</feature>
<keyword evidence="4" id="KW-1133">Transmembrane helix</keyword>
<evidence type="ECO:0000256" key="2">
    <source>
        <dbReference type="ARBA" id="ARBA00023295"/>
    </source>
</evidence>
<keyword evidence="2 3" id="KW-0326">Glycosidase</keyword>
<reference evidence="7" key="2">
    <citation type="submission" date="2014-05" db="EMBL/GenBank/DDBJ databases">
        <title>Draft genome sequence of Virgibacillus massiliensis Vm-5.</title>
        <authorList>
            <person name="Khelaifia S."/>
            <person name="Croce O."/>
            <person name="Lagier J.C."/>
            <person name="Raoult D."/>
        </authorList>
    </citation>
    <scope>NUCLEOTIDE SEQUENCE [LARGE SCALE GENOMIC DNA]</scope>
    <source>
        <strain evidence="7">Vm-5</strain>
    </source>
</reference>
<dbReference type="AlphaFoldDB" id="A0A024Q8I7"/>
<evidence type="ECO:0000256" key="3">
    <source>
        <dbReference type="PROSITE-ProRule" id="PRU01353"/>
    </source>
</evidence>
<dbReference type="STRING" id="1462526.BN990_00858"/>
<gene>
    <name evidence="6" type="primary">nagJ_1</name>
    <name evidence="6" type="ORF">BN990_00858</name>
</gene>
<dbReference type="InterPro" id="IPR011496">
    <property type="entry name" value="O-GlcNAcase_cat"/>
</dbReference>
<dbReference type="InterPro" id="IPR051822">
    <property type="entry name" value="Glycosyl_Hydrolase_84"/>
</dbReference>
<evidence type="ECO:0000256" key="1">
    <source>
        <dbReference type="ARBA" id="ARBA00022801"/>
    </source>
</evidence>
<dbReference type="Proteomes" id="UP000028875">
    <property type="component" value="Unassembled WGS sequence"/>
</dbReference>
<dbReference type="InterPro" id="IPR015882">
    <property type="entry name" value="HEX_bac_N"/>
</dbReference>
<proteinExistence type="inferred from homology"/>
<dbReference type="Gene3D" id="1.20.58.460">
    <property type="entry name" value="Hyaluronidase post-catalytic domain-like"/>
    <property type="match status" value="1"/>
</dbReference>
<reference evidence="6 7" key="1">
    <citation type="submission" date="2014-03" db="EMBL/GenBank/DDBJ databases">
        <authorList>
            <person name="Urmite Genomes U."/>
        </authorList>
    </citation>
    <scope>NUCLEOTIDE SEQUENCE [LARGE SCALE GENOMIC DNA]</scope>
    <source>
        <strain evidence="6 7">Vm-5</strain>
    </source>
</reference>
<keyword evidence="1 3" id="KW-0378">Hydrolase</keyword>
<dbReference type="PROSITE" id="PS52009">
    <property type="entry name" value="GH84"/>
    <property type="match status" value="1"/>
</dbReference>
<dbReference type="Pfam" id="PF21774">
    <property type="entry name" value="NagJ_C"/>
    <property type="match status" value="1"/>
</dbReference>
<dbReference type="InterPro" id="IPR029018">
    <property type="entry name" value="Hex-like_dom2"/>
</dbReference>
<dbReference type="EMBL" id="CCDP010000001">
    <property type="protein sequence ID" value="CDQ38587.1"/>
    <property type="molecule type" value="Genomic_DNA"/>
</dbReference>
<dbReference type="InterPro" id="IPR017853">
    <property type="entry name" value="GH"/>
</dbReference>
<keyword evidence="4" id="KW-0472">Membrane</keyword>
<protein>
    <submittedName>
        <fullName evidence="6">O-GlcNAcase NagJ</fullName>
    </submittedName>
</protein>
<dbReference type="SUPFAM" id="SSF55545">
    <property type="entry name" value="beta-N-acetylhexosaminidase-like domain"/>
    <property type="match status" value="1"/>
</dbReference>
<feature type="transmembrane region" description="Helical" evidence="4">
    <location>
        <begin position="39"/>
        <end position="56"/>
    </location>
</feature>
<dbReference type="Pfam" id="PF07555">
    <property type="entry name" value="NAGidase"/>
    <property type="match status" value="1"/>
</dbReference>
<name>A0A024Q8I7_9BACI</name>
<organism evidence="6 7">
    <name type="scientific">Virgibacillus massiliensis</name>
    <dbReference type="NCBI Taxonomy" id="1462526"/>
    <lineage>
        <taxon>Bacteria</taxon>
        <taxon>Bacillati</taxon>
        <taxon>Bacillota</taxon>
        <taxon>Bacilli</taxon>
        <taxon>Bacillales</taxon>
        <taxon>Bacillaceae</taxon>
        <taxon>Virgibacillus</taxon>
    </lineage>
</organism>
<dbReference type="eggNOG" id="COG1649">
    <property type="taxonomic scope" value="Bacteria"/>
</dbReference>
<dbReference type="Gene3D" id="3.30.379.10">
    <property type="entry name" value="Chitobiase/beta-hexosaminidase domain 2-like"/>
    <property type="match status" value="1"/>
</dbReference>
<keyword evidence="4" id="KW-0812">Transmembrane</keyword>
<dbReference type="PANTHER" id="PTHR13170">
    <property type="entry name" value="O-GLCNACASE"/>
    <property type="match status" value="1"/>
</dbReference>
<dbReference type="PANTHER" id="PTHR13170:SF16">
    <property type="entry name" value="PROTEIN O-GLCNACASE"/>
    <property type="match status" value="1"/>
</dbReference>
<dbReference type="GO" id="GO:0015929">
    <property type="term" value="F:hexosaminidase activity"/>
    <property type="evidence" value="ECO:0007669"/>
    <property type="project" value="UniProtKB-ARBA"/>
</dbReference>
<dbReference type="GO" id="GO:0005975">
    <property type="term" value="P:carbohydrate metabolic process"/>
    <property type="evidence" value="ECO:0007669"/>
    <property type="project" value="UniProtKB-ARBA"/>
</dbReference>